<dbReference type="EMBL" id="CP035704">
    <property type="protein sequence ID" value="QBB71265.1"/>
    <property type="molecule type" value="Genomic_DNA"/>
</dbReference>
<protein>
    <submittedName>
        <fullName evidence="1">Uncharacterized protein</fullName>
    </submittedName>
</protein>
<name>A0A411HL68_9GAMM</name>
<sequence>MWLKLSLPYSLVEKESDMTDLLLVGGPNAGRHLHATHETHPTLYTMTAAGPCAYQRASTISRGGEFVELYLCENVPKAEGERLMADVTKRL</sequence>
<reference evidence="1 2" key="1">
    <citation type="submission" date="2019-01" db="EMBL/GenBank/DDBJ databases">
        <title>Pseudolysobacter antarctica gen. nov., sp. nov., isolated from Fildes Peninsula, Antarctica.</title>
        <authorList>
            <person name="Wei Z."/>
            <person name="Peng F."/>
        </authorList>
    </citation>
    <scope>NUCLEOTIDE SEQUENCE [LARGE SCALE GENOMIC DNA]</scope>
    <source>
        <strain evidence="1 2">AQ6-296</strain>
    </source>
</reference>
<accession>A0A411HL68</accession>
<dbReference type="Proteomes" id="UP000291562">
    <property type="component" value="Chromosome"/>
</dbReference>
<keyword evidence="2" id="KW-1185">Reference proteome</keyword>
<dbReference type="KEGG" id="xbc:ELE36_13380"/>
<organism evidence="1 2">
    <name type="scientific">Pseudolysobacter antarcticus</name>
    <dbReference type="NCBI Taxonomy" id="2511995"/>
    <lineage>
        <taxon>Bacteria</taxon>
        <taxon>Pseudomonadati</taxon>
        <taxon>Pseudomonadota</taxon>
        <taxon>Gammaproteobacteria</taxon>
        <taxon>Lysobacterales</taxon>
        <taxon>Rhodanobacteraceae</taxon>
        <taxon>Pseudolysobacter</taxon>
    </lineage>
</organism>
<evidence type="ECO:0000313" key="1">
    <source>
        <dbReference type="EMBL" id="QBB71265.1"/>
    </source>
</evidence>
<evidence type="ECO:0000313" key="2">
    <source>
        <dbReference type="Proteomes" id="UP000291562"/>
    </source>
</evidence>
<dbReference type="AlphaFoldDB" id="A0A411HL68"/>
<proteinExistence type="predicted"/>
<gene>
    <name evidence="1" type="ORF">ELE36_13380</name>
</gene>